<evidence type="ECO:0000313" key="4">
    <source>
        <dbReference type="EMBL" id="CAD9601304.1"/>
    </source>
</evidence>
<keyword evidence="2" id="KW-0472">Membrane</keyword>
<feature type="signal peptide" evidence="3">
    <location>
        <begin position="1"/>
        <end position="27"/>
    </location>
</feature>
<keyword evidence="3" id="KW-0732">Signal</keyword>
<protein>
    <submittedName>
        <fullName evidence="4">Uncharacterized protein</fullName>
    </submittedName>
</protein>
<keyword evidence="2" id="KW-1133">Transmembrane helix</keyword>
<reference evidence="4" key="1">
    <citation type="submission" date="2021-01" db="EMBL/GenBank/DDBJ databases">
        <authorList>
            <person name="Corre E."/>
            <person name="Pelletier E."/>
            <person name="Niang G."/>
            <person name="Scheremetjew M."/>
            <person name="Finn R."/>
            <person name="Kale V."/>
            <person name="Holt S."/>
            <person name="Cochrane G."/>
            <person name="Meng A."/>
            <person name="Brown T."/>
            <person name="Cohen L."/>
        </authorList>
    </citation>
    <scope>NUCLEOTIDE SEQUENCE</scope>
    <source>
        <strain evidence="4">SM1012Den-03</strain>
    </source>
</reference>
<proteinExistence type="predicted"/>
<organism evidence="4">
    <name type="scientific">Skeletonema marinoi</name>
    <dbReference type="NCBI Taxonomy" id="267567"/>
    <lineage>
        <taxon>Eukaryota</taxon>
        <taxon>Sar</taxon>
        <taxon>Stramenopiles</taxon>
        <taxon>Ochrophyta</taxon>
        <taxon>Bacillariophyta</taxon>
        <taxon>Coscinodiscophyceae</taxon>
        <taxon>Thalassiosirophycidae</taxon>
        <taxon>Thalassiosirales</taxon>
        <taxon>Skeletonemataceae</taxon>
        <taxon>Skeletonema</taxon>
        <taxon>Skeletonema marinoi-dohrnii complex</taxon>
    </lineage>
</organism>
<sequence length="214" mass="24609">MIRRRSWFVAVVFLMVQLRTFVPSCSAKKISTTTSYDSVNRHNRHRGKEYRRDNNWKSSSAGLPKLSSHDTTTFDDNKLLTQVHFGSTRRDISVNDEEHSIKRISISETNQLNQQVSSAPYIIAHRQTRDVEDIFNEMAHKDPQEWTAIDWIALILFLTMFCWIYSCICALCCCGRRGGGCGSTILNWLCCYEICCRDGRDLEVCCDYATATLV</sequence>
<evidence type="ECO:0000256" key="2">
    <source>
        <dbReference type="SAM" id="Phobius"/>
    </source>
</evidence>
<dbReference type="EMBL" id="HBGZ01014572">
    <property type="protein sequence ID" value="CAD9601304.1"/>
    <property type="molecule type" value="Transcribed_RNA"/>
</dbReference>
<dbReference type="AlphaFoldDB" id="A0A7S2LB78"/>
<feature type="region of interest" description="Disordered" evidence="1">
    <location>
        <begin position="32"/>
        <end position="62"/>
    </location>
</feature>
<keyword evidence="2" id="KW-0812">Transmembrane</keyword>
<gene>
    <name evidence="4" type="ORF">SMAR0320_LOCUS10432</name>
</gene>
<evidence type="ECO:0000256" key="3">
    <source>
        <dbReference type="SAM" id="SignalP"/>
    </source>
</evidence>
<feature type="chain" id="PRO_5031509980" evidence="3">
    <location>
        <begin position="28"/>
        <end position="214"/>
    </location>
</feature>
<feature type="transmembrane region" description="Helical" evidence="2">
    <location>
        <begin position="151"/>
        <end position="174"/>
    </location>
</feature>
<name>A0A7S2LB78_9STRA</name>
<accession>A0A7S2LB78</accession>
<evidence type="ECO:0000256" key="1">
    <source>
        <dbReference type="SAM" id="MobiDB-lite"/>
    </source>
</evidence>